<comment type="caution">
    <text evidence="1">The sequence shown here is derived from an EMBL/GenBank/DDBJ whole genome shotgun (WGS) entry which is preliminary data.</text>
</comment>
<dbReference type="GO" id="GO:0000428">
    <property type="term" value="C:DNA-directed RNA polymerase complex"/>
    <property type="evidence" value="ECO:0007669"/>
    <property type="project" value="UniProtKB-KW"/>
</dbReference>
<dbReference type="RefSeq" id="WP_188678996.1">
    <property type="nucleotide sequence ID" value="NZ_BMKA01000013.1"/>
</dbReference>
<sequence length="271" mass="31296">MSADKNQIVGVMRFSYISKGGFAHSHDSQTDQEAMIYAPERMERRFRLFEDFALRSLKHQTDQDFKIVVLITQSLPQNYKDRLRDLVSGWAPGQVVEKPFMPQFRAIRTCYDALQDTSADYFTSFRLDDDDMIDTRFIERVRSRAVKLAQVKDDAAPVVISFNRGLYLKIGQQKNHIFDAVERTPLSVGTAMITRTGAHENIYSRNHRKLPAFFTTFSDVDCPSWLRTIHRDNDSKPEFTGETKLLGKAEVDVQLRTAFGLKRTELESWGR</sequence>
<accession>A0A916R7K6</accession>
<gene>
    <name evidence="1" type="ORF">GCM10011498_39150</name>
</gene>
<protein>
    <submittedName>
        <fullName evidence="1">DNA-directed RNA polymerase subunit beta</fullName>
    </submittedName>
</protein>
<evidence type="ECO:0000313" key="2">
    <source>
        <dbReference type="Proteomes" id="UP000628017"/>
    </source>
</evidence>
<keyword evidence="2" id="KW-1185">Reference proteome</keyword>
<dbReference type="Proteomes" id="UP000628017">
    <property type="component" value="Unassembled WGS sequence"/>
</dbReference>
<dbReference type="EMBL" id="BMKA01000013">
    <property type="protein sequence ID" value="GGA34141.1"/>
    <property type="molecule type" value="Genomic_DNA"/>
</dbReference>
<keyword evidence="1" id="KW-0804">Transcription</keyword>
<proteinExistence type="predicted"/>
<reference evidence="1" key="2">
    <citation type="submission" date="2020-09" db="EMBL/GenBank/DDBJ databases">
        <authorList>
            <person name="Sun Q."/>
            <person name="Zhou Y."/>
        </authorList>
    </citation>
    <scope>NUCLEOTIDE SEQUENCE</scope>
    <source>
        <strain evidence="1">CGMCC 1.15880</strain>
    </source>
</reference>
<keyword evidence="1" id="KW-0240">DNA-directed RNA polymerase</keyword>
<dbReference type="AlphaFoldDB" id="A0A916R7K6"/>
<organism evidence="1 2">
    <name type="scientific">Neptunicoccus cionae</name>
    <dbReference type="NCBI Taxonomy" id="2035344"/>
    <lineage>
        <taxon>Bacteria</taxon>
        <taxon>Pseudomonadati</taxon>
        <taxon>Pseudomonadota</taxon>
        <taxon>Alphaproteobacteria</taxon>
        <taxon>Rhodobacterales</taxon>
        <taxon>Paracoccaceae</taxon>
        <taxon>Neptunicoccus</taxon>
    </lineage>
</organism>
<name>A0A916R7K6_9RHOB</name>
<evidence type="ECO:0000313" key="1">
    <source>
        <dbReference type="EMBL" id="GGA34141.1"/>
    </source>
</evidence>
<dbReference type="Pfam" id="PF11316">
    <property type="entry name" value="Rhamno_transf"/>
    <property type="match status" value="1"/>
</dbReference>
<dbReference type="InterPro" id="IPR021466">
    <property type="entry name" value="Put_rhamnosyl_transferase"/>
</dbReference>
<dbReference type="CDD" id="cd00761">
    <property type="entry name" value="Glyco_tranf_GTA_type"/>
    <property type="match status" value="1"/>
</dbReference>
<reference evidence="1" key="1">
    <citation type="journal article" date="2014" name="Int. J. Syst. Evol. Microbiol.">
        <title>Complete genome sequence of Corynebacterium casei LMG S-19264T (=DSM 44701T), isolated from a smear-ripened cheese.</title>
        <authorList>
            <consortium name="US DOE Joint Genome Institute (JGI-PGF)"/>
            <person name="Walter F."/>
            <person name="Albersmeier A."/>
            <person name="Kalinowski J."/>
            <person name="Ruckert C."/>
        </authorList>
    </citation>
    <scope>NUCLEOTIDE SEQUENCE</scope>
    <source>
        <strain evidence="1">CGMCC 1.15880</strain>
    </source>
</reference>